<keyword evidence="5" id="KW-1175">Viral attachment to host cell pilus</keyword>
<evidence type="ECO:0000256" key="3">
    <source>
        <dbReference type="ARBA" id="ARBA00022804"/>
    </source>
</evidence>
<evidence type="ECO:0000256" key="5">
    <source>
        <dbReference type="ARBA" id="ARBA00023104"/>
    </source>
</evidence>
<keyword evidence="6" id="KW-1160">Virus entry into host cell</keyword>
<dbReference type="KEGG" id="vg:80396854"/>
<evidence type="ECO:0000313" key="8">
    <source>
        <dbReference type="EMBL" id="DAD52740.1"/>
    </source>
</evidence>
<dbReference type="InterPro" id="IPR005563">
    <property type="entry name" value="A_protein"/>
</dbReference>
<keyword evidence="2" id="KW-0945">Host-virus interaction</keyword>
<dbReference type="RefSeq" id="YP_010768686.1">
    <property type="nucleotide sequence ID" value="NC_073764.1"/>
</dbReference>
<dbReference type="GeneID" id="80396854"/>
<dbReference type="EMBL" id="BK014192">
    <property type="protein sequence ID" value="DAD52740.1"/>
    <property type="molecule type" value="Genomic_RNA"/>
</dbReference>
<evidence type="ECO:0000256" key="4">
    <source>
        <dbReference type="ARBA" id="ARBA00022844"/>
    </source>
</evidence>
<dbReference type="GO" id="GO:0044423">
    <property type="term" value="C:virion component"/>
    <property type="evidence" value="ECO:0007669"/>
    <property type="project" value="UniProtKB-KW"/>
</dbReference>
<accession>A0A8S5L5H3</accession>
<protein>
    <submittedName>
        <fullName evidence="8">Maturation protein</fullName>
    </submittedName>
</protein>
<evidence type="ECO:0000256" key="1">
    <source>
        <dbReference type="ARBA" id="ARBA00004328"/>
    </source>
</evidence>
<organism evidence="8 9">
    <name type="scientific">ssRNA phage SRR7976325_2</name>
    <dbReference type="NCBI Taxonomy" id="2786707"/>
    <lineage>
        <taxon>Viruses</taxon>
        <taxon>Riboviria</taxon>
        <taxon>Orthornavirae</taxon>
        <taxon>Lenarviricota</taxon>
        <taxon>Leviviricetes</taxon>
        <taxon>Norzivirales</taxon>
        <taxon>Atkinsviridae</taxon>
        <taxon>Apihcavirus</taxon>
        <taxon>Apihcavirus borborovicinum</taxon>
    </lineage>
</organism>
<proteinExistence type="inferred from homology"/>
<dbReference type="Proteomes" id="UP000682653">
    <property type="component" value="Segment"/>
</dbReference>
<keyword evidence="3" id="KW-1161">Viral attachment to host cell</keyword>
<keyword evidence="4" id="KW-0946">Virion</keyword>
<comment type="similarity">
    <text evidence="7">Belongs to the Leviviricetes maturation protein family.</text>
</comment>
<reference evidence="8" key="1">
    <citation type="submission" date="2020-09" db="EMBL/GenBank/DDBJ databases">
        <title>Leviviricetes taxonomy.</title>
        <authorList>
            <person name="Stockdale S.R."/>
            <person name="Callanan J."/>
            <person name="Adriaenssens E.M."/>
            <person name="Kuhn J.H."/>
            <person name="Rumnieks J."/>
            <person name="Shkoporov A."/>
            <person name="Draper L.A."/>
            <person name="Ross P."/>
            <person name="Hill C."/>
        </authorList>
    </citation>
    <scope>NUCLEOTIDE SEQUENCE</scope>
</reference>
<evidence type="ECO:0000256" key="2">
    <source>
        <dbReference type="ARBA" id="ARBA00022581"/>
    </source>
</evidence>
<dbReference type="GO" id="GO:0039666">
    <property type="term" value="P:virion attachment to host cell pilus"/>
    <property type="evidence" value="ECO:0007669"/>
    <property type="project" value="UniProtKB-KW"/>
</dbReference>
<evidence type="ECO:0000256" key="6">
    <source>
        <dbReference type="ARBA" id="ARBA00023296"/>
    </source>
</evidence>
<evidence type="ECO:0000256" key="7">
    <source>
        <dbReference type="ARBA" id="ARBA00035110"/>
    </source>
</evidence>
<gene>
    <name evidence="8" type="primary">SRR7976325_2_1</name>
</gene>
<name>A0A8S5L5H3_9VIRU</name>
<keyword evidence="9" id="KW-1185">Reference proteome</keyword>
<sequence length="476" mass="52877">MKLRSGKRYGDQLQRCCTVKCYRLALEADSLEDDPINQMPKGGHVPVNDREHTNYANGRSDTWDLNFGETYIGGGNLADAGYHRTIPDSSSPVANPKWRSKVARHISATTSYSRSVGRLTVFRGNLRTIVITTTPPRKTELSGWGQLVYLTDNPLPVAVSSTQARNQAYLDWCRKANQELRTLRSGVSLGELRETLHAIRHPAESLKKGIQDWIAATPKIASRVLRTSKWGNGYARRNRVSDRRRAKAVAQALSGSYLEYANGWAPLVNDIDNAARTAAEFLARDGMGYRKISSKASNHWQKSSKTSGSYVDPALNWTGTRYYQYESDCRIVGEIIVKHSGSFADLSAAASFDLGDFVPTVWELIPLSYVADWFVNVGAILESYAFMSSNRAWWSWTDRNRVLVTLKAVPGGGVFGNPGGLRWQHVSMTRSNPNSYTPSLEFSLPGSHLFRKLANVSSLGVQAVTSSRLINRLIHG</sequence>
<evidence type="ECO:0000313" key="9">
    <source>
        <dbReference type="Proteomes" id="UP000682653"/>
    </source>
</evidence>
<comment type="subcellular location">
    <subcellularLocation>
        <location evidence="1">Virion</location>
    </subcellularLocation>
</comment>
<dbReference type="Pfam" id="PF03863">
    <property type="entry name" value="Phage_mat-A"/>
    <property type="match status" value="1"/>
</dbReference>